<keyword evidence="3" id="KW-0378">Hydrolase</keyword>
<keyword evidence="5" id="KW-0482">Metalloprotease</keyword>
<evidence type="ECO:0000256" key="4">
    <source>
        <dbReference type="ARBA" id="ARBA00022833"/>
    </source>
</evidence>
<dbReference type="RefSeq" id="WP_214396042.1">
    <property type="nucleotide sequence ID" value="NZ_JAHBOM010000032.1"/>
</dbReference>
<evidence type="ECO:0000256" key="2">
    <source>
        <dbReference type="ARBA" id="ARBA00022723"/>
    </source>
</evidence>
<reference evidence="7 8" key="1">
    <citation type="submission" date="2021-05" db="EMBL/GenBank/DDBJ databases">
        <title>Draft Genome Sequences of Clinical Respiratory Isolates of Mycobacterium goodii Recovered in Ireland.</title>
        <authorList>
            <person name="Flanagan P.R."/>
            <person name="Mok S."/>
            <person name="Roycroft E."/>
            <person name="Rogers T.R."/>
            <person name="Fitzgibbon M."/>
        </authorList>
    </citation>
    <scope>NUCLEOTIDE SEQUENCE [LARGE SCALE GENOMIC DNA]</scope>
    <source>
        <strain evidence="7 8">14IE55</strain>
    </source>
</reference>
<gene>
    <name evidence="7" type="ORF">KL859_29240</name>
</gene>
<sequence>MKSLVQRISNRPVVIRIADAAVTTINAASERSAPYETGGLLLGWWEADSIVIADALEVVDAAATTSSWSRREAHAQTTLDRFLADNDSGHLGYVGDWHSHPAPIGASGTDLASLARASLQYEHPLALVVRLPNGSTDTRAAVNGRLVKVYILSKTAKFNDNTGGG</sequence>
<keyword evidence="4" id="KW-0862">Zinc</keyword>
<evidence type="ECO:0000259" key="6">
    <source>
        <dbReference type="Pfam" id="PF14464"/>
    </source>
</evidence>
<dbReference type="Gene3D" id="3.40.140.10">
    <property type="entry name" value="Cytidine Deaminase, domain 2"/>
    <property type="match status" value="1"/>
</dbReference>
<accession>A0ABS6HWL4</accession>
<protein>
    <submittedName>
        <fullName evidence="7">Mov34/MPN/PAD-1 family protein</fullName>
    </submittedName>
</protein>
<dbReference type="SUPFAM" id="SSF102712">
    <property type="entry name" value="JAB1/MPN domain"/>
    <property type="match status" value="1"/>
</dbReference>
<keyword evidence="2" id="KW-0479">Metal-binding</keyword>
<evidence type="ECO:0000256" key="3">
    <source>
        <dbReference type="ARBA" id="ARBA00022801"/>
    </source>
</evidence>
<feature type="domain" description="JAB" evidence="6">
    <location>
        <begin position="22"/>
        <end position="130"/>
    </location>
</feature>
<evidence type="ECO:0000313" key="8">
    <source>
        <dbReference type="Proteomes" id="UP000696413"/>
    </source>
</evidence>
<comment type="caution">
    <text evidence="7">The sequence shown here is derived from an EMBL/GenBank/DDBJ whole genome shotgun (WGS) entry which is preliminary data.</text>
</comment>
<keyword evidence="1" id="KW-0645">Protease</keyword>
<evidence type="ECO:0000313" key="7">
    <source>
        <dbReference type="EMBL" id="MBU8826950.1"/>
    </source>
</evidence>
<evidence type="ECO:0000256" key="5">
    <source>
        <dbReference type="ARBA" id="ARBA00023049"/>
    </source>
</evidence>
<evidence type="ECO:0000256" key="1">
    <source>
        <dbReference type="ARBA" id="ARBA00022670"/>
    </source>
</evidence>
<dbReference type="Proteomes" id="UP000696413">
    <property type="component" value="Unassembled WGS sequence"/>
</dbReference>
<dbReference type="InterPro" id="IPR028090">
    <property type="entry name" value="JAB_dom_prok"/>
</dbReference>
<dbReference type="EMBL" id="JAHBOM010000032">
    <property type="protein sequence ID" value="MBU8826950.1"/>
    <property type="molecule type" value="Genomic_DNA"/>
</dbReference>
<organism evidence="7 8">
    <name type="scientific">Mycolicibacterium goodii</name>
    <name type="common">Mycobacterium goodii</name>
    <dbReference type="NCBI Taxonomy" id="134601"/>
    <lineage>
        <taxon>Bacteria</taxon>
        <taxon>Bacillati</taxon>
        <taxon>Actinomycetota</taxon>
        <taxon>Actinomycetes</taxon>
        <taxon>Mycobacteriales</taxon>
        <taxon>Mycobacteriaceae</taxon>
        <taxon>Mycolicibacterium</taxon>
    </lineage>
</organism>
<name>A0ABS6HWL4_MYCGD</name>
<dbReference type="Pfam" id="PF14464">
    <property type="entry name" value="Prok-JAB"/>
    <property type="match status" value="1"/>
</dbReference>
<keyword evidence="8" id="KW-1185">Reference proteome</keyword>
<proteinExistence type="predicted"/>